<dbReference type="EMBL" id="CP064981">
    <property type="protein sequence ID" value="QQR92641.1"/>
    <property type="molecule type" value="Genomic_DNA"/>
</dbReference>
<sequence length="184" mass="19523">MMPTQRGQLFSLDMIVAAVLFTVALGLLLGQSELWISSEHQSRETSELHAVALLASNALTSKPQITASDGAIAVNLRCAPAEWAAHQDISWVENCVWFDPTKSYAMTTEGLGIPPGYGFKIGFTNPAFDIPAGLVIPAGKAFMTIDRNMLVFPSNPSAAAIATCFSAGCPGNIQTVHISVWGDA</sequence>
<reference evidence="1" key="1">
    <citation type="submission" date="2020-11" db="EMBL/GenBank/DDBJ databases">
        <title>Connecting structure to function with the recovery of over 1000 high-quality activated sludge metagenome-assembled genomes encoding full-length rRNA genes using long-read sequencing.</title>
        <authorList>
            <person name="Singleton C.M."/>
            <person name="Petriglieri F."/>
            <person name="Kristensen J.M."/>
            <person name="Kirkegaard R.H."/>
            <person name="Michaelsen T.Y."/>
            <person name="Andersen M.H."/>
            <person name="Karst S.M."/>
            <person name="Dueholm M.S."/>
            <person name="Nielsen P.H."/>
            <person name="Albertsen M."/>
        </authorList>
    </citation>
    <scope>NUCLEOTIDE SEQUENCE</scope>
    <source>
        <strain evidence="1">Fred_18-Q3-R57-64_BAT3C.431</strain>
    </source>
</reference>
<evidence type="ECO:0000313" key="1">
    <source>
        <dbReference type="EMBL" id="QQR92641.1"/>
    </source>
</evidence>
<proteinExistence type="predicted"/>
<protein>
    <submittedName>
        <fullName evidence="1">Uncharacterized protein</fullName>
    </submittedName>
</protein>
<organism evidence="1">
    <name type="scientific">Candidatus Iainarchaeum sp</name>
    <dbReference type="NCBI Taxonomy" id="3101447"/>
    <lineage>
        <taxon>Archaea</taxon>
        <taxon>Candidatus Iainarchaeota</taxon>
        <taxon>Candidatus Iainarchaeia</taxon>
        <taxon>Candidatus Iainarchaeales</taxon>
        <taxon>Candidatus Iainarchaeaceae</taxon>
        <taxon>Candidatus Iainarchaeum</taxon>
    </lineage>
</organism>
<gene>
    <name evidence="1" type="ORF">IPJ89_00135</name>
</gene>
<name>A0A7T9DJS9_9ARCH</name>
<dbReference type="AlphaFoldDB" id="A0A7T9DJS9"/>
<dbReference type="Proteomes" id="UP000596004">
    <property type="component" value="Chromosome"/>
</dbReference>
<accession>A0A7T9DJS9</accession>